<protein>
    <submittedName>
        <fullName evidence="2">Uncharacterized protein</fullName>
    </submittedName>
</protein>
<evidence type="ECO:0000313" key="3">
    <source>
        <dbReference type="Proteomes" id="UP000626092"/>
    </source>
</evidence>
<keyword evidence="3" id="KW-1185">Reference proteome</keyword>
<dbReference type="OrthoDB" id="1813555at2759"/>
<accession>A0A834FV35</accession>
<dbReference type="Proteomes" id="UP000626092">
    <property type="component" value="Unassembled WGS sequence"/>
</dbReference>
<evidence type="ECO:0000313" key="2">
    <source>
        <dbReference type="EMBL" id="KAF7113905.1"/>
    </source>
</evidence>
<dbReference type="AlphaFoldDB" id="A0A834FV35"/>
<comment type="caution">
    <text evidence="2">The sequence shown here is derived from an EMBL/GenBank/DDBJ whole genome shotgun (WGS) entry which is preliminary data.</text>
</comment>
<sequence length="103" mass="11763">MADGTISFAEGLGFKALDSNEMRRQQKNVRSSPSNSTHKPFDLCSPKDSSTNPSLSTDFKRTSPSRKLQQVLEEELLRETEGQQQLYSETLALNTRWIWSFHI</sequence>
<dbReference type="EMBL" id="WJXA01000248">
    <property type="protein sequence ID" value="KAF7113905.1"/>
    <property type="molecule type" value="Genomic_DNA"/>
</dbReference>
<proteinExistence type="predicted"/>
<organism evidence="2 3">
    <name type="scientific">Rhododendron simsii</name>
    <name type="common">Sims's rhododendron</name>
    <dbReference type="NCBI Taxonomy" id="118357"/>
    <lineage>
        <taxon>Eukaryota</taxon>
        <taxon>Viridiplantae</taxon>
        <taxon>Streptophyta</taxon>
        <taxon>Embryophyta</taxon>
        <taxon>Tracheophyta</taxon>
        <taxon>Spermatophyta</taxon>
        <taxon>Magnoliopsida</taxon>
        <taxon>eudicotyledons</taxon>
        <taxon>Gunneridae</taxon>
        <taxon>Pentapetalae</taxon>
        <taxon>asterids</taxon>
        <taxon>Ericales</taxon>
        <taxon>Ericaceae</taxon>
        <taxon>Ericoideae</taxon>
        <taxon>Rhodoreae</taxon>
        <taxon>Rhododendron</taxon>
    </lineage>
</organism>
<evidence type="ECO:0000256" key="1">
    <source>
        <dbReference type="SAM" id="MobiDB-lite"/>
    </source>
</evidence>
<gene>
    <name evidence="2" type="ORF">RHSIM_RhsimUnG0102100</name>
</gene>
<feature type="region of interest" description="Disordered" evidence="1">
    <location>
        <begin position="17"/>
        <end position="67"/>
    </location>
</feature>
<name>A0A834FV35_RHOSS</name>
<feature type="compositionally biased region" description="Polar residues" evidence="1">
    <location>
        <begin position="47"/>
        <end position="57"/>
    </location>
</feature>
<feature type="compositionally biased region" description="Polar residues" evidence="1">
    <location>
        <begin position="28"/>
        <end position="38"/>
    </location>
</feature>
<reference evidence="2" key="1">
    <citation type="submission" date="2019-11" db="EMBL/GenBank/DDBJ databases">
        <authorList>
            <person name="Liu Y."/>
            <person name="Hou J."/>
            <person name="Li T.-Q."/>
            <person name="Guan C.-H."/>
            <person name="Wu X."/>
            <person name="Wu H.-Z."/>
            <person name="Ling F."/>
            <person name="Zhang R."/>
            <person name="Shi X.-G."/>
            <person name="Ren J.-P."/>
            <person name="Chen E.-F."/>
            <person name="Sun J.-M."/>
        </authorList>
    </citation>
    <scope>NUCLEOTIDE SEQUENCE</scope>
    <source>
        <strain evidence="2">Adult_tree_wgs_1</strain>
        <tissue evidence="2">Leaves</tissue>
    </source>
</reference>